<dbReference type="GeneID" id="60321378"/>
<feature type="region of interest" description="Disordered" evidence="1">
    <location>
        <begin position="43"/>
        <end position="64"/>
    </location>
</feature>
<dbReference type="RefSeq" id="YP_009949968.1">
    <property type="nucleotide sequence ID" value="NC_051586.1"/>
</dbReference>
<evidence type="ECO:0008006" key="4">
    <source>
        <dbReference type="Google" id="ProtNLM"/>
    </source>
</evidence>
<dbReference type="KEGG" id="vg:60321378"/>
<keyword evidence="3" id="KW-1185">Reference proteome</keyword>
<feature type="compositionally biased region" description="Polar residues" evidence="1">
    <location>
        <begin position="1"/>
        <end position="12"/>
    </location>
</feature>
<dbReference type="EMBL" id="MN813693">
    <property type="protein sequence ID" value="QHB37759.1"/>
    <property type="molecule type" value="Genomic_DNA"/>
</dbReference>
<evidence type="ECO:0000313" key="3">
    <source>
        <dbReference type="Proteomes" id="UP000464404"/>
    </source>
</evidence>
<feature type="region of interest" description="Disordered" evidence="1">
    <location>
        <begin position="1"/>
        <end position="24"/>
    </location>
</feature>
<accession>A0A6B9LJZ2</accession>
<name>A0A6B9LJZ2_9CAUD</name>
<protein>
    <recommendedName>
        <fullName evidence="4">Tail assembly chaperone</fullName>
    </recommendedName>
</protein>
<dbReference type="Proteomes" id="UP000464404">
    <property type="component" value="Segment"/>
</dbReference>
<gene>
    <name evidence="2" type="primary">18</name>
    <name evidence="2" type="ORF">PBI_IMVUBU_18</name>
</gene>
<reference evidence="2 3" key="1">
    <citation type="submission" date="2019-12" db="EMBL/GenBank/DDBJ databases">
        <authorList>
            <person name="Garlena R.A."/>
            <person name="Russell D.A."/>
            <person name="Pope W.H."/>
            <person name="Jacobs-Sera D."/>
            <person name="Hatfull G.F."/>
        </authorList>
    </citation>
    <scope>NUCLEOTIDE SEQUENCE [LARGE SCALE GENOMIC DNA]</scope>
</reference>
<evidence type="ECO:0000313" key="2">
    <source>
        <dbReference type="EMBL" id="QHB37759.1"/>
    </source>
</evidence>
<evidence type="ECO:0000256" key="1">
    <source>
        <dbReference type="SAM" id="MobiDB-lite"/>
    </source>
</evidence>
<proteinExistence type="predicted"/>
<sequence length="109" mass="11826">MATITIEGSITPASDLPRGQRRKVQDSAEVRKFVAAGFANVVDEDGEPEPAPLPEPVKAPAKSASREDWAEFLAEHTDVVTEGRNRDQLVGDYEVWLETHDAPGTPASE</sequence>
<organism evidence="2 3">
    <name type="scientific">Mycobacterium phage Imvubu</name>
    <dbReference type="NCBI Taxonomy" id="2686233"/>
    <lineage>
        <taxon>Viruses</taxon>
        <taxon>Duplodnaviria</taxon>
        <taxon>Heunggongvirae</taxon>
        <taxon>Uroviricota</taxon>
        <taxon>Caudoviricetes</taxon>
        <taxon>Bclasvirinae</taxon>
        <taxon>Imvubuvirus</taxon>
        <taxon>Imvubuvirus imvubu</taxon>
    </lineage>
</organism>